<feature type="compositionally biased region" description="Basic and acidic residues" evidence="1">
    <location>
        <begin position="219"/>
        <end position="231"/>
    </location>
</feature>
<sequence>MKKNTLWRSNSTMPASDKGGGSTSTTTATTTADSTSTATSLNSSRGSRGSRTSRRSTGSATPEGDDKLPPGWTRKESKSQKGRYYFISPAGKTQWVPPPSKSASAKVKKTFNWMSEVEICFQEGRLGVSLREVHQMETILYAQFQAEVDDLPKINGKAGPAELHNWSVKPHKRLTIGMRVIAIEDTSLAGLTYKEVVAKLKSASRPVRIKFADVHKGTVEENGGRKSDGDKAANGAGAEPGSAGYAQSSAYMLQKQEYTRVLVTGELHTEMWTIENKKMLRSLTRTQHKWSTVSSEFDLLNARRMELRKENEALKNDKEKYEVMMKNLKLQATYAMENPELVRANELAKRNTELNDDISKMSAGNKRLRKERDALQTQLDELEKQLAKVEQEAKDEDEDRVPEEDIFGIEPTAPPREQLSALKKKRRGLEDELNKEQRKANKVQKEMEQLTKHYASLGNEEPALSSSTSSSSSSSHRQSDDKEKNSLSSSGVHEKSSSSSNGASKPKSEFAELEAKILELRKKQRSVVDTLSKAAQSGDHKLAKECQRRRQKIKEELKEAQDELHRLKTQGKSGTSSSRTESGRNQKASTETSTESSRQHSSLPKKSRRSGSISKDNSSPSTPDTSVGTTSTTGSSRAGKMPMLSGFLDKGPTEWADRGIISGMKTMRGARERWCVITADGFLKYYKRRGDSVVRGEINLADKSFEVVCEDVRYGREFVLSTDEQQSHFFTQSPQELNNWVKTLRATNAYLLNAAAPPLPPPRPTRGDPDKRAIARSDSKQAKEFNLDGLEDSLPEEDEQFYGRATLGF</sequence>
<feature type="region of interest" description="Disordered" evidence="1">
    <location>
        <begin position="521"/>
        <end position="649"/>
    </location>
</feature>
<feature type="compositionally biased region" description="Basic and acidic residues" evidence="1">
    <location>
        <begin position="64"/>
        <end position="79"/>
    </location>
</feature>
<feature type="compositionally biased region" description="Low complexity" evidence="1">
    <location>
        <begin position="23"/>
        <end position="59"/>
    </location>
</feature>
<dbReference type="InterPro" id="IPR001202">
    <property type="entry name" value="WW_dom"/>
</dbReference>
<dbReference type="InterPro" id="IPR036034">
    <property type="entry name" value="PDZ_sf"/>
</dbReference>
<evidence type="ECO:0000259" key="2">
    <source>
        <dbReference type="PROSITE" id="PS50003"/>
    </source>
</evidence>
<evidence type="ECO:0000313" key="5">
    <source>
        <dbReference type="EMBL" id="KAE9251997.1"/>
    </source>
</evidence>
<comment type="caution">
    <text evidence="4">The sequence shown here is derived from an EMBL/GenBank/DDBJ whole genome shotgun (WGS) entry which is preliminary data.</text>
</comment>
<evidence type="ECO:0008006" key="8">
    <source>
        <dbReference type="Google" id="ProtNLM"/>
    </source>
</evidence>
<proteinExistence type="predicted"/>
<name>A0A6G0LYN5_9STRA</name>
<dbReference type="Gene3D" id="2.20.70.10">
    <property type="match status" value="1"/>
</dbReference>
<dbReference type="SMART" id="SM00233">
    <property type="entry name" value="PH"/>
    <property type="match status" value="1"/>
</dbReference>
<accession>A0A6G0LYN5</accession>
<feature type="compositionally biased region" description="Acidic residues" evidence="1">
    <location>
        <begin position="393"/>
        <end position="407"/>
    </location>
</feature>
<dbReference type="AlphaFoldDB" id="A0A6G0LYN5"/>
<feature type="compositionally biased region" description="Basic and acidic residues" evidence="1">
    <location>
        <begin position="428"/>
        <end position="451"/>
    </location>
</feature>
<feature type="compositionally biased region" description="Low complexity" evidence="1">
    <location>
        <begin position="618"/>
        <end position="636"/>
    </location>
</feature>
<dbReference type="CDD" id="cd00821">
    <property type="entry name" value="PH"/>
    <property type="match status" value="1"/>
</dbReference>
<dbReference type="CDD" id="cd00136">
    <property type="entry name" value="PDZ_canonical"/>
    <property type="match status" value="1"/>
</dbReference>
<feature type="region of interest" description="Disordered" evidence="1">
    <location>
        <begin position="754"/>
        <end position="809"/>
    </location>
</feature>
<dbReference type="SMART" id="SM00456">
    <property type="entry name" value="WW"/>
    <property type="match status" value="1"/>
</dbReference>
<dbReference type="InterPro" id="IPR011993">
    <property type="entry name" value="PH-like_dom_sf"/>
</dbReference>
<feature type="compositionally biased region" description="Basic and acidic residues" evidence="1">
    <location>
        <begin position="765"/>
        <end position="786"/>
    </location>
</feature>
<protein>
    <recommendedName>
        <fullName evidence="8">WW domain-containing protein</fullName>
    </recommendedName>
</protein>
<dbReference type="Gene3D" id="2.30.29.30">
    <property type="entry name" value="Pleckstrin-homology domain (PH domain)/Phosphotyrosine-binding domain (PTB)"/>
    <property type="match status" value="1"/>
</dbReference>
<reference evidence="6 7" key="1">
    <citation type="submission" date="2018-09" db="EMBL/GenBank/DDBJ databases">
        <title>Genomic investigation of the strawberry pathogen Phytophthora fragariae indicates pathogenicity is determined by transcriptional variation in three key races.</title>
        <authorList>
            <person name="Adams T.M."/>
            <person name="Armitage A.D."/>
            <person name="Sobczyk M.K."/>
            <person name="Bates H.J."/>
            <person name="Dunwell J.M."/>
            <person name="Nellist C.F."/>
            <person name="Harrison R.J."/>
        </authorList>
    </citation>
    <scope>NUCLEOTIDE SEQUENCE [LARGE SCALE GENOMIC DNA]</scope>
    <source>
        <strain evidence="5 6">BC-23</strain>
        <strain evidence="4 7">ONT-3</strain>
    </source>
</reference>
<evidence type="ECO:0000259" key="3">
    <source>
        <dbReference type="PROSITE" id="PS50020"/>
    </source>
</evidence>
<feature type="region of interest" description="Disordered" evidence="1">
    <location>
        <begin position="389"/>
        <end position="509"/>
    </location>
</feature>
<dbReference type="SUPFAM" id="SSF50729">
    <property type="entry name" value="PH domain-like"/>
    <property type="match status" value="1"/>
</dbReference>
<feature type="domain" description="WW" evidence="3">
    <location>
        <begin position="66"/>
        <end position="100"/>
    </location>
</feature>
<dbReference type="EMBL" id="QXGC01000060">
    <property type="protein sequence ID" value="KAE9251997.1"/>
    <property type="molecule type" value="Genomic_DNA"/>
</dbReference>
<dbReference type="Gene3D" id="2.30.42.10">
    <property type="match status" value="1"/>
</dbReference>
<feature type="compositionally biased region" description="Acidic residues" evidence="1">
    <location>
        <begin position="789"/>
        <end position="800"/>
    </location>
</feature>
<evidence type="ECO:0000313" key="7">
    <source>
        <dbReference type="Proteomes" id="UP000488956"/>
    </source>
</evidence>
<feature type="compositionally biased region" description="Basic and acidic residues" evidence="1">
    <location>
        <begin position="538"/>
        <end position="566"/>
    </location>
</feature>
<organism evidence="4 7">
    <name type="scientific">Phytophthora fragariae</name>
    <dbReference type="NCBI Taxonomy" id="53985"/>
    <lineage>
        <taxon>Eukaryota</taxon>
        <taxon>Sar</taxon>
        <taxon>Stramenopiles</taxon>
        <taxon>Oomycota</taxon>
        <taxon>Peronosporomycetes</taxon>
        <taxon>Peronosporales</taxon>
        <taxon>Peronosporaceae</taxon>
        <taxon>Phytophthora</taxon>
    </lineage>
</organism>
<feature type="compositionally biased region" description="Low complexity" evidence="1">
    <location>
        <begin position="465"/>
        <end position="475"/>
    </location>
</feature>
<dbReference type="Proteomes" id="UP000476176">
    <property type="component" value="Unassembled WGS sequence"/>
</dbReference>
<evidence type="ECO:0000256" key="1">
    <source>
        <dbReference type="SAM" id="MobiDB-lite"/>
    </source>
</evidence>
<evidence type="ECO:0000313" key="4">
    <source>
        <dbReference type="EMBL" id="KAE9135089.1"/>
    </source>
</evidence>
<dbReference type="PROSITE" id="PS50003">
    <property type="entry name" value="PH_DOMAIN"/>
    <property type="match status" value="1"/>
</dbReference>
<feature type="compositionally biased region" description="Low complexity" evidence="1">
    <location>
        <begin position="486"/>
        <end position="505"/>
    </location>
</feature>
<dbReference type="PROSITE" id="PS50020">
    <property type="entry name" value="WW_DOMAIN_2"/>
    <property type="match status" value="1"/>
</dbReference>
<dbReference type="Pfam" id="PF00169">
    <property type="entry name" value="PH"/>
    <property type="match status" value="1"/>
</dbReference>
<dbReference type="CDD" id="cd00201">
    <property type="entry name" value="WW"/>
    <property type="match status" value="1"/>
</dbReference>
<feature type="region of interest" description="Disordered" evidence="1">
    <location>
        <begin position="1"/>
        <end position="80"/>
    </location>
</feature>
<evidence type="ECO:0000313" key="6">
    <source>
        <dbReference type="Proteomes" id="UP000476176"/>
    </source>
</evidence>
<feature type="compositionally biased region" description="Polar residues" evidence="1">
    <location>
        <begin position="585"/>
        <end position="602"/>
    </location>
</feature>
<dbReference type="EMBL" id="QXFX01000059">
    <property type="protein sequence ID" value="KAE9135089.1"/>
    <property type="molecule type" value="Genomic_DNA"/>
</dbReference>
<feature type="compositionally biased region" description="Polar residues" evidence="1">
    <location>
        <begin position="1"/>
        <end position="14"/>
    </location>
</feature>
<dbReference type="Proteomes" id="UP000488956">
    <property type="component" value="Unassembled WGS sequence"/>
</dbReference>
<dbReference type="InterPro" id="IPR001849">
    <property type="entry name" value="PH_domain"/>
</dbReference>
<dbReference type="PROSITE" id="PS01159">
    <property type="entry name" value="WW_DOMAIN_1"/>
    <property type="match status" value="1"/>
</dbReference>
<feature type="domain" description="PH" evidence="2">
    <location>
        <begin position="641"/>
        <end position="749"/>
    </location>
</feature>
<gene>
    <name evidence="5" type="ORF">PF004_g2199</name>
    <name evidence="4" type="ORF">PF010_g2221</name>
</gene>
<feature type="region of interest" description="Disordered" evidence="1">
    <location>
        <begin position="219"/>
        <end position="241"/>
    </location>
</feature>